<reference evidence="3 4" key="1">
    <citation type="journal article" date="2018" name="Mol. Plant">
        <title>The genome of Artemisia annua provides insight into the evolution of Asteraceae family and artemisinin biosynthesis.</title>
        <authorList>
            <person name="Shen Q."/>
            <person name="Zhang L."/>
            <person name="Liao Z."/>
            <person name="Wang S."/>
            <person name="Yan T."/>
            <person name="Shi P."/>
            <person name="Liu M."/>
            <person name="Fu X."/>
            <person name="Pan Q."/>
            <person name="Wang Y."/>
            <person name="Lv Z."/>
            <person name="Lu X."/>
            <person name="Zhang F."/>
            <person name="Jiang W."/>
            <person name="Ma Y."/>
            <person name="Chen M."/>
            <person name="Hao X."/>
            <person name="Li L."/>
            <person name="Tang Y."/>
            <person name="Lv G."/>
            <person name="Zhou Y."/>
            <person name="Sun X."/>
            <person name="Brodelius P.E."/>
            <person name="Rose J.K.C."/>
            <person name="Tang K."/>
        </authorList>
    </citation>
    <scope>NUCLEOTIDE SEQUENCE [LARGE SCALE GENOMIC DNA]</scope>
    <source>
        <strain evidence="4">cv. Huhao1</strain>
        <tissue evidence="3">Leaf</tissue>
    </source>
</reference>
<dbReference type="Gene3D" id="3.80.10.10">
    <property type="entry name" value="Ribonuclease Inhibitor"/>
    <property type="match status" value="1"/>
</dbReference>
<gene>
    <name evidence="3" type="ORF">CTI12_AA392420</name>
</gene>
<accession>A0A2U1MDQ8</accession>
<evidence type="ECO:0000259" key="2">
    <source>
        <dbReference type="Pfam" id="PF24758"/>
    </source>
</evidence>
<name>A0A2U1MDQ8_ARTAN</name>
<dbReference type="PANTHER" id="PTHR31900">
    <property type="entry name" value="F-BOX/RNI SUPERFAMILY PROTEIN-RELATED"/>
    <property type="match status" value="1"/>
</dbReference>
<evidence type="ECO:0000259" key="1">
    <source>
        <dbReference type="Pfam" id="PF08387"/>
    </source>
</evidence>
<dbReference type="PANTHER" id="PTHR31900:SF27">
    <property type="entry name" value="FBD DOMAIN-CONTAINING PROTEIN"/>
    <property type="match status" value="1"/>
</dbReference>
<dbReference type="AlphaFoldDB" id="A0A2U1MDQ8"/>
<sequence>MEPVKKSNRYDMSTIGHWIDLAVMRKVKQLDLDFHVIMDDDWNDIVMLPRCLVDCDSLEVLKLKLFGCSLSLESFTGSKTLKIFELDNVNLRDRDLVHSFLVNCPLLEELSLIDCSTHNLDYLDISCPNLKTPRINNRGLDYYIGESFCERLNIICPKLVYLEYRGYVANHFSFDVQSLKKAVIELEDLGDIAVLDDNFDVTLRELFAQVSHVEYLSIHCHSIKSIAFNNFPEEVFPSFPNLKTLEITLFCRYMDDLVCLLKCSPNLKSLHMIIIDVGITPEEVETFIDEFDEVERRTLTCVHLKRVEFPKFSGEKELLAIARFLLEHGNALEEMVFGWSNKDKYHTQSMDTMNEVSNFYKASLSVKVITLLKIDTSDSSETDTSCSSESDTSF</sequence>
<dbReference type="Proteomes" id="UP000245207">
    <property type="component" value="Unassembled WGS sequence"/>
</dbReference>
<evidence type="ECO:0000313" key="3">
    <source>
        <dbReference type="EMBL" id="PWA59322.1"/>
    </source>
</evidence>
<dbReference type="InterPro" id="IPR006566">
    <property type="entry name" value="FBD"/>
</dbReference>
<feature type="domain" description="FBD" evidence="1">
    <location>
        <begin position="303"/>
        <end position="337"/>
    </location>
</feature>
<dbReference type="InterPro" id="IPR055411">
    <property type="entry name" value="LRR_FXL15/At3g58940/PEG3-like"/>
</dbReference>
<organism evidence="3 4">
    <name type="scientific">Artemisia annua</name>
    <name type="common">Sweet wormwood</name>
    <dbReference type="NCBI Taxonomy" id="35608"/>
    <lineage>
        <taxon>Eukaryota</taxon>
        <taxon>Viridiplantae</taxon>
        <taxon>Streptophyta</taxon>
        <taxon>Embryophyta</taxon>
        <taxon>Tracheophyta</taxon>
        <taxon>Spermatophyta</taxon>
        <taxon>Magnoliopsida</taxon>
        <taxon>eudicotyledons</taxon>
        <taxon>Gunneridae</taxon>
        <taxon>Pentapetalae</taxon>
        <taxon>asterids</taxon>
        <taxon>campanulids</taxon>
        <taxon>Asterales</taxon>
        <taxon>Asteraceae</taxon>
        <taxon>Asteroideae</taxon>
        <taxon>Anthemideae</taxon>
        <taxon>Artemisiinae</taxon>
        <taxon>Artemisia</taxon>
    </lineage>
</organism>
<dbReference type="Pfam" id="PF08387">
    <property type="entry name" value="FBD"/>
    <property type="match status" value="1"/>
</dbReference>
<dbReference type="SUPFAM" id="SSF52047">
    <property type="entry name" value="RNI-like"/>
    <property type="match status" value="1"/>
</dbReference>
<dbReference type="STRING" id="35608.A0A2U1MDQ8"/>
<protein>
    <submittedName>
        <fullName evidence="3">F-box domain, FBD domain, Leucine-rich repeat domain, L domain-like protein</fullName>
    </submittedName>
</protein>
<dbReference type="InterPro" id="IPR032675">
    <property type="entry name" value="LRR_dom_sf"/>
</dbReference>
<dbReference type="EMBL" id="PKPP01005653">
    <property type="protein sequence ID" value="PWA59322.1"/>
    <property type="molecule type" value="Genomic_DNA"/>
</dbReference>
<comment type="caution">
    <text evidence="3">The sequence shown here is derived from an EMBL/GenBank/DDBJ whole genome shotgun (WGS) entry which is preliminary data.</text>
</comment>
<proteinExistence type="predicted"/>
<feature type="domain" description="F-box/LRR-repeat protein 15/At3g58940/PEG3-like LRR" evidence="2">
    <location>
        <begin position="17"/>
        <end position="134"/>
    </location>
</feature>
<keyword evidence="4" id="KW-1185">Reference proteome</keyword>
<dbReference type="InterPro" id="IPR050232">
    <property type="entry name" value="FBL13/AtMIF1-like"/>
</dbReference>
<evidence type="ECO:0000313" key="4">
    <source>
        <dbReference type="Proteomes" id="UP000245207"/>
    </source>
</evidence>
<dbReference type="OrthoDB" id="594804at2759"/>
<dbReference type="Pfam" id="PF24758">
    <property type="entry name" value="LRR_At5g56370"/>
    <property type="match status" value="1"/>
</dbReference>